<name>A0A6V8LUL6_9BACT</name>
<reference evidence="7 8" key="1">
    <citation type="submission" date="2020-04" db="EMBL/GenBank/DDBJ databases">
        <authorList>
            <consortium name="Desulfovibrio sp. FSS-1 genome sequencing consortium"/>
            <person name="Shimoshige H."/>
            <person name="Kobayashi H."/>
            <person name="Maekawa T."/>
        </authorList>
    </citation>
    <scope>NUCLEOTIDE SEQUENCE [LARGE SCALE GENOMIC DNA]</scope>
    <source>
        <strain evidence="7 8">SIID29052-01</strain>
    </source>
</reference>
<dbReference type="Pfam" id="PF00753">
    <property type="entry name" value="Lactamase_B"/>
    <property type="match status" value="1"/>
</dbReference>
<reference evidence="7 8" key="2">
    <citation type="submission" date="2020-05" db="EMBL/GenBank/DDBJ databases">
        <title>Draft genome sequence of Desulfovibrio sp. strainFSS-1.</title>
        <authorList>
            <person name="Shimoshige H."/>
            <person name="Kobayashi H."/>
            <person name="Maekawa T."/>
        </authorList>
    </citation>
    <scope>NUCLEOTIDE SEQUENCE [LARGE SCALE GENOMIC DNA]</scope>
    <source>
        <strain evidence="7 8">SIID29052-01</strain>
    </source>
</reference>
<dbReference type="SUPFAM" id="SSF56281">
    <property type="entry name" value="Metallo-hydrolase/oxidoreductase"/>
    <property type="match status" value="1"/>
</dbReference>
<keyword evidence="2" id="KW-0479">Metal-binding</keyword>
<evidence type="ECO:0000256" key="3">
    <source>
        <dbReference type="ARBA" id="ARBA00022801"/>
    </source>
</evidence>
<feature type="domain" description="Metallo-beta-lactamase" evidence="6">
    <location>
        <begin position="79"/>
        <end position="282"/>
    </location>
</feature>
<dbReference type="EMBL" id="BLTE01000033">
    <property type="protein sequence ID" value="GFK96093.1"/>
    <property type="molecule type" value="Genomic_DNA"/>
</dbReference>
<dbReference type="GO" id="GO:0046872">
    <property type="term" value="F:metal ion binding"/>
    <property type="evidence" value="ECO:0007669"/>
    <property type="project" value="UniProtKB-KW"/>
</dbReference>
<feature type="chain" id="PRO_5028806811" evidence="5">
    <location>
        <begin position="27"/>
        <end position="302"/>
    </location>
</feature>
<dbReference type="Proteomes" id="UP000494245">
    <property type="component" value="Unassembled WGS sequence"/>
</dbReference>
<dbReference type="AlphaFoldDB" id="A0A6V8LUL6"/>
<evidence type="ECO:0000313" key="8">
    <source>
        <dbReference type="Proteomes" id="UP000494245"/>
    </source>
</evidence>
<dbReference type="SMART" id="SM00849">
    <property type="entry name" value="Lactamase_B"/>
    <property type="match status" value="1"/>
</dbReference>
<gene>
    <name evidence="7" type="primary">ytnP</name>
    <name evidence="7" type="ORF">NNJEOMEG_03967</name>
</gene>
<dbReference type="RefSeq" id="WP_173087229.1">
    <property type="nucleotide sequence ID" value="NZ_BLTE01000033.1"/>
</dbReference>
<dbReference type="PANTHER" id="PTHR42978">
    <property type="entry name" value="QUORUM-QUENCHING LACTONASE YTNP-RELATED-RELATED"/>
    <property type="match status" value="1"/>
</dbReference>
<organism evidence="7 8">
    <name type="scientific">Fundidesulfovibrio magnetotacticus</name>
    <dbReference type="NCBI Taxonomy" id="2730080"/>
    <lineage>
        <taxon>Bacteria</taxon>
        <taxon>Pseudomonadati</taxon>
        <taxon>Thermodesulfobacteriota</taxon>
        <taxon>Desulfovibrionia</taxon>
        <taxon>Desulfovibrionales</taxon>
        <taxon>Desulfovibrionaceae</taxon>
        <taxon>Fundidesulfovibrio</taxon>
    </lineage>
</organism>
<comment type="similarity">
    <text evidence="1">Belongs to the metallo-beta-lactamase superfamily.</text>
</comment>
<dbReference type="PANTHER" id="PTHR42978:SF6">
    <property type="entry name" value="QUORUM-QUENCHING LACTONASE YTNP-RELATED"/>
    <property type="match status" value="1"/>
</dbReference>
<evidence type="ECO:0000256" key="1">
    <source>
        <dbReference type="ARBA" id="ARBA00007749"/>
    </source>
</evidence>
<dbReference type="GO" id="GO:0016787">
    <property type="term" value="F:hydrolase activity"/>
    <property type="evidence" value="ECO:0007669"/>
    <property type="project" value="UniProtKB-KW"/>
</dbReference>
<dbReference type="InterPro" id="IPR036866">
    <property type="entry name" value="RibonucZ/Hydroxyglut_hydro"/>
</dbReference>
<keyword evidence="4" id="KW-0862">Zinc</keyword>
<comment type="caution">
    <text evidence="7">The sequence shown here is derived from an EMBL/GenBank/DDBJ whole genome shotgun (WGS) entry which is preliminary data.</text>
</comment>
<keyword evidence="5" id="KW-0732">Signal</keyword>
<keyword evidence="3 7" id="KW-0378">Hydrolase</keyword>
<evidence type="ECO:0000259" key="6">
    <source>
        <dbReference type="SMART" id="SM00849"/>
    </source>
</evidence>
<dbReference type="EC" id="3.1.1.-" evidence="7"/>
<feature type="signal peptide" evidence="5">
    <location>
        <begin position="1"/>
        <end position="26"/>
    </location>
</feature>
<evidence type="ECO:0000256" key="5">
    <source>
        <dbReference type="SAM" id="SignalP"/>
    </source>
</evidence>
<keyword evidence="8" id="KW-1185">Reference proteome</keyword>
<protein>
    <submittedName>
        <fullName evidence="7">Putative quorum-quenching lactonase YtnP</fullName>
        <ecNumber evidence="7">3.1.1.-</ecNumber>
    </submittedName>
</protein>
<evidence type="ECO:0000313" key="7">
    <source>
        <dbReference type="EMBL" id="GFK96093.1"/>
    </source>
</evidence>
<evidence type="ECO:0000256" key="2">
    <source>
        <dbReference type="ARBA" id="ARBA00022723"/>
    </source>
</evidence>
<accession>A0A6V8LUL6</accession>
<sequence>MTATGWFAGCLLAALCCCLGATPARCAQPLLGKADVGAIKAFVLSDGYREMDAKLLLADTPDKQEAVKAAYPDGKTLNSLNVLLFKSGDRVVLVDTGGGKILGPGAGGLPKAMDEAGVKPEAVTDIVLTHLHRDHTGGLGLDGKAAYPNATVYLSKAEYDYWLNPDNEAKAPERARSTFTTAREMLALYPGKVQTFEPGKELLPGATPLAAYGHTPGHIALLLSSNGQNLLFFADLLHAMGLQLPRPDIAIAFDTDPAQAVQARKALLERAAKEGWTVTGVHVPGPETYKIKASGQGFELVK</sequence>
<dbReference type="CDD" id="cd07720">
    <property type="entry name" value="OPHC2-like_MBL-fold"/>
    <property type="match status" value="1"/>
</dbReference>
<proteinExistence type="inferred from homology"/>
<evidence type="ECO:0000256" key="4">
    <source>
        <dbReference type="ARBA" id="ARBA00022833"/>
    </source>
</evidence>
<dbReference type="Gene3D" id="3.60.15.10">
    <property type="entry name" value="Ribonuclease Z/Hydroxyacylglutathione hydrolase-like"/>
    <property type="match status" value="1"/>
</dbReference>
<dbReference type="InterPro" id="IPR051013">
    <property type="entry name" value="MBL_superfamily_lactonases"/>
</dbReference>
<dbReference type="InterPro" id="IPR001279">
    <property type="entry name" value="Metallo-B-lactamas"/>
</dbReference>